<dbReference type="AlphaFoldDB" id="A0A8J4DSL9"/>
<accession>A0A8J4DSL9</accession>
<name>A0A8J4DSL9_9ACTN</name>
<gene>
    <name evidence="1" type="ORF">Val02_42530</name>
</gene>
<dbReference type="Proteomes" id="UP000619260">
    <property type="component" value="Unassembled WGS sequence"/>
</dbReference>
<sequence length="293" mass="30193">MARLRRSGRGGERLVGPVFRVPVSLVPAVLGVRGPADPAHLVCRRVPWCRVFPHGLPWWTGPLSGGPRWRLPVRRSVPGSRSGWPVSKGPVVLVGRGVLVDLGHPVGPEFPVPGCPVRRPSVGPAAAMGPDSVVLRPGPAPVQVVGPPVELGAPGAVRPLVAVRALRRQVSAEVSVAPGAVLPPLVVLPGRRGPVMQVLPAGSVLPPVATGALRGRVPVVLLVLVLLPVEPRGLRGPVSAVLRVGRVGCRSVPPGRESAVPAACPAARARRAGRASVPVRDLPVPARAVAPVA</sequence>
<evidence type="ECO:0000313" key="1">
    <source>
        <dbReference type="EMBL" id="GIJ47367.1"/>
    </source>
</evidence>
<organism evidence="1 2">
    <name type="scientific">Virgisporangium aliadipatigenens</name>
    <dbReference type="NCBI Taxonomy" id="741659"/>
    <lineage>
        <taxon>Bacteria</taxon>
        <taxon>Bacillati</taxon>
        <taxon>Actinomycetota</taxon>
        <taxon>Actinomycetes</taxon>
        <taxon>Micromonosporales</taxon>
        <taxon>Micromonosporaceae</taxon>
        <taxon>Virgisporangium</taxon>
    </lineage>
</organism>
<proteinExistence type="predicted"/>
<comment type="caution">
    <text evidence="1">The sequence shown here is derived from an EMBL/GenBank/DDBJ whole genome shotgun (WGS) entry which is preliminary data.</text>
</comment>
<dbReference type="EMBL" id="BOPF01000014">
    <property type="protein sequence ID" value="GIJ47367.1"/>
    <property type="molecule type" value="Genomic_DNA"/>
</dbReference>
<reference evidence="1" key="1">
    <citation type="submission" date="2021-01" db="EMBL/GenBank/DDBJ databases">
        <title>Whole genome shotgun sequence of Virgisporangium aliadipatigenens NBRC 105644.</title>
        <authorList>
            <person name="Komaki H."/>
            <person name="Tamura T."/>
        </authorList>
    </citation>
    <scope>NUCLEOTIDE SEQUENCE</scope>
    <source>
        <strain evidence="1">NBRC 105644</strain>
    </source>
</reference>
<keyword evidence="2" id="KW-1185">Reference proteome</keyword>
<protein>
    <submittedName>
        <fullName evidence="1">Uncharacterized protein</fullName>
    </submittedName>
</protein>
<evidence type="ECO:0000313" key="2">
    <source>
        <dbReference type="Proteomes" id="UP000619260"/>
    </source>
</evidence>